<dbReference type="EMBL" id="JBHTHU010000001">
    <property type="protein sequence ID" value="MFD0749112.1"/>
    <property type="molecule type" value="Genomic_DNA"/>
</dbReference>
<organism evidence="1 2">
    <name type="scientific">Mucilaginibacter calamicampi</name>
    <dbReference type="NCBI Taxonomy" id="1302352"/>
    <lineage>
        <taxon>Bacteria</taxon>
        <taxon>Pseudomonadati</taxon>
        <taxon>Bacteroidota</taxon>
        <taxon>Sphingobacteriia</taxon>
        <taxon>Sphingobacteriales</taxon>
        <taxon>Sphingobacteriaceae</taxon>
        <taxon>Mucilaginibacter</taxon>
    </lineage>
</organism>
<protein>
    <recommendedName>
        <fullName evidence="3">Scramblase</fullName>
    </recommendedName>
</protein>
<dbReference type="Proteomes" id="UP001596958">
    <property type="component" value="Unassembled WGS sequence"/>
</dbReference>
<accession>A0ABW2YUZ7</accession>
<reference evidence="2" key="1">
    <citation type="journal article" date="2019" name="Int. J. Syst. Evol. Microbiol.">
        <title>The Global Catalogue of Microorganisms (GCM) 10K type strain sequencing project: providing services to taxonomists for standard genome sequencing and annotation.</title>
        <authorList>
            <consortium name="The Broad Institute Genomics Platform"/>
            <consortium name="The Broad Institute Genome Sequencing Center for Infectious Disease"/>
            <person name="Wu L."/>
            <person name="Ma J."/>
        </authorList>
    </citation>
    <scope>NUCLEOTIDE SEQUENCE [LARGE SCALE GENOMIC DNA]</scope>
    <source>
        <strain evidence="2">CCUG 63418</strain>
    </source>
</reference>
<evidence type="ECO:0000313" key="2">
    <source>
        <dbReference type="Proteomes" id="UP001596958"/>
    </source>
</evidence>
<proteinExistence type="predicted"/>
<keyword evidence="2" id="KW-1185">Reference proteome</keyword>
<evidence type="ECO:0000313" key="1">
    <source>
        <dbReference type="EMBL" id="MFD0749112.1"/>
    </source>
</evidence>
<evidence type="ECO:0008006" key="3">
    <source>
        <dbReference type="Google" id="ProtNLM"/>
    </source>
</evidence>
<comment type="caution">
    <text evidence="1">The sequence shown here is derived from an EMBL/GenBank/DDBJ whole genome shotgun (WGS) entry which is preliminary data.</text>
</comment>
<gene>
    <name evidence="1" type="ORF">ACFQZS_03095</name>
</gene>
<name>A0ABW2YUZ7_9SPHI</name>
<dbReference type="RefSeq" id="WP_377097192.1">
    <property type="nucleotide sequence ID" value="NZ_JBHTHU010000001.1"/>
</dbReference>
<sequence>MSDYRNINQLRTAELTVIRSGFWQPDHILTDGQFEYGKLSRPSFGYKEGGIETATGVYTLKKVTFFGFNLQLLLNGEVIGKLKRNIWDNRTELELNSGLSAWFVRTPGAGIFTRKTSWMSAEGELMTITSRFEYSKPFAVTMINPDKEKENLLLLALIGIHLRLMKNARAAATQ</sequence>